<sequence length="46" mass="5574">MDNIISDDDKNYQMLLKIRKNMNEVNGVYQNLVRKYYLFTNGKEFP</sequence>
<dbReference type="AlphaFoldDB" id="A0AA87IGU7"/>
<name>A0AA87IGU7_9BACL</name>
<organism evidence="1 2">
    <name type="scientific">Planococcus antarcticus DSM 14505</name>
    <dbReference type="NCBI Taxonomy" id="1185653"/>
    <lineage>
        <taxon>Bacteria</taxon>
        <taxon>Bacillati</taxon>
        <taxon>Bacillota</taxon>
        <taxon>Bacilli</taxon>
        <taxon>Bacillales</taxon>
        <taxon>Caryophanaceae</taxon>
        <taxon>Planococcus</taxon>
    </lineage>
</organism>
<protein>
    <submittedName>
        <fullName evidence="1">Uncharacterized protein</fullName>
    </submittedName>
</protein>
<proteinExistence type="predicted"/>
<comment type="caution">
    <text evidence="1">The sequence shown here is derived from an EMBL/GenBank/DDBJ whole genome shotgun (WGS) entry which is preliminary data.</text>
</comment>
<evidence type="ECO:0000313" key="1">
    <source>
        <dbReference type="EMBL" id="EIM04955.1"/>
    </source>
</evidence>
<dbReference type="EMBL" id="AJYB01000116">
    <property type="protein sequence ID" value="EIM04955.1"/>
    <property type="molecule type" value="Genomic_DNA"/>
</dbReference>
<accession>A0AA87IGU7</accession>
<evidence type="ECO:0000313" key="2">
    <source>
        <dbReference type="Proteomes" id="UP000004725"/>
    </source>
</evidence>
<dbReference type="Proteomes" id="UP000004725">
    <property type="component" value="Unassembled WGS sequence"/>
</dbReference>
<gene>
    <name evidence="1" type="ORF">A1A1_18687</name>
</gene>
<reference evidence="1 2" key="1">
    <citation type="journal article" date="2012" name="J. Bacteriol.">
        <title>Genome Sequence of the Antarctic Psychrophile Bacterium Planococcus antarcticus DSM 14505.</title>
        <authorList>
            <person name="Margolles A."/>
            <person name="Gueimonde M."/>
            <person name="Sanchez B."/>
        </authorList>
    </citation>
    <scope>NUCLEOTIDE SEQUENCE [LARGE SCALE GENOMIC DNA]</scope>
    <source>
        <strain evidence="1 2">DSM 14505</strain>
    </source>
</reference>